<name>A0A2X2SXK2_CAPOC</name>
<dbReference type="SUPFAM" id="SSF52518">
    <property type="entry name" value="Thiamin diphosphate-binding fold (THDP-binding)"/>
    <property type="match status" value="1"/>
</dbReference>
<dbReference type="InterPro" id="IPR011766">
    <property type="entry name" value="TPP_enzyme_TPP-bd"/>
</dbReference>
<dbReference type="PANTHER" id="PTHR42981">
    <property type="entry name" value="PYRUVATE DEHYDROGENASE [UBIQUINONE]"/>
    <property type="match status" value="1"/>
</dbReference>
<dbReference type="EMBL" id="UARG01000035">
    <property type="protein sequence ID" value="SQA94441.1"/>
    <property type="molecule type" value="Genomic_DNA"/>
</dbReference>
<dbReference type="PANTHER" id="PTHR42981:SF2">
    <property type="entry name" value="PYRUVATE DEHYDROGENASE [UBIQUINONE]"/>
    <property type="match status" value="1"/>
</dbReference>
<dbReference type="GO" id="GO:0044281">
    <property type="term" value="P:small molecule metabolic process"/>
    <property type="evidence" value="ECO:0007669"/>
    <property type="project" value="UniProtKB-ARBA"/>
</dbReference>
<organism evidence="2 3">
    <name type="scientific">Capnocytophaga ochracea</name>
    <dbReference type="NCBI Taxonomy" id="1018"/>
    <lineage>
        <taxon>Bacteria</taxon>
        <taxon>Pseudomonadati</taxon>
        <taxon>Bacteroidota</taxon>
        <taxon>Flavobacteriia</taxon>
        <taxon>Flavobacteriales</taxon>
        <taxon>Flavobacteriaceae</taxon>
        <taxon>Capnocytophaga</taxon>
    </lineage>
</organism>
<dbReference type="EC" id="1.2.5.1" evidence="2"/>
<dbReference type="Pfam" id="PF02775">
    <property type="entry name" value="TPP_enzyme_C"/>
    <property type="match status" value="1"/>
</dbReference>
<evidence type="ECO:0000313" key="2">
    <source>
        <dbReference type="EMBL" id="SQA94441.1"/>
    </source>
</evidence>
<accession>A0A2X2SXK2</accession>
<dbReference type="GO" id="GO:0052737">
    <property type="term" value="F:pyruvate dehydrogenase (quinone) activity"/>
    <property type="evidence" value="ECO:0007669"/>
    <property type="project" value="UniProtKB-EC"/>
</dbReference>
<dbReference type="InterPro" id="IPR047211">
    <property type="entry name" value="POXB-like"/>
</dbReference>
<dbReference type="Gene3D" id="3.40.50.970">
    <property type="match status" value="1"/>
</dbReference>
<sequence>MAIGAAASSKGRQVVAMCGDGGLSMLLGDLATLMQYQYPVKIFVFNNRSLAMVKLEMEVSGYLDWQTNMVNPPFDNSPT</sequence>
<reference evidence="2 3" key="1">
    <citation type="submission" date="2018-06" db="EMBL/GenBank/DDBJ databases">
        <authorList>
            <consortium name="Pathogen Informatics"/>
            <person name="Doyle S."/>
        </authorList>
    </citation>
    <scope>NUCLEOTIDE SEQUENCE [LARGE SCALE GENOMIC DNA]</scope>
    <source>
        <strain evidence="2 3">NCTC11546</strain>
    </source>
</reference>
<keyword evidence="2" id="KW-0830">Ubiquinone</keyword>
<evidence type="ECO:0000313" key="3">
    <source>
        <dbReference type="Proteomes" id="UP000249891"/>
    </source>
</evidence>
<keyword evidence="2" id="KW-0670">Pyruvate</keyword>
<feature type="domain" description="Thiamine pyrophosphate enzyme TPP-binding" evidence="1">
    <location>
        <begin position="1"/>
        <end position="62"/>
    </location>
</feature>
<protein>
    <submittedName>
        <fullName evidence="2">Pyruvate dehydrogenase [ubiquinone]</fullName>
        <ecNumber evidence="2">1.2.5.1</ecNumber>
    </submittedName>
</protein>
<proteinExistence type="predicted"/>
<gene>
    <name evidence="2" type="primary">poxB_4</name>
    <name evidence="2" type="ORF">NCTC11546_02611</name>
</gene>
<keyword evidence="2" id="KW-0560">Oxidoreductase</keyword>
<dbReference type="InterPro" id="IPR029061">
    <property type="entry name" value="THDP-binding"/>
</dbReference>
<dbReference type="AlphaFoldDB" id="A0A2X2SXK2"/>
<dbReference type="Proteomes" id="UP000249891">
    <property type="component" value="Unassembled WGS sequence"/>
</dbReference>
<dbReference type="GO" id="GO:0030976">
    <property type="term" value="F:thiamine pyrophosphate binding"/>
    <property type="evidence" value="ECO:0007669"/>
    <property type="project" value="InterPro"/>
</dbReference>
<evidence type="ECO:0000259" key="1">
    <source>
        <dbReference type="Pfam" id="PF02775"/>
    </source>
</evidence>